<comment type="similarity">
    <text evidence="8">Belongs to the CN hydrolase family. Apolipoprotein N-acyltransferase subfamily.</text>
</comment>
<reference evidence="11" key="1">
    <citation type="journal article" date="2019" name="Int. J. Syst. Evol. Microbiol.">
        <title>The Global Catalogue of Microorganisms (GCM) 10K type strain sequencing project: providing services to taxonomists for standard genome sequencing and annotation.</title>
        <authorList>
            <consortium name="The Broad Institute Genomics Platform"/>
            <consortium name="The Broad Institute Genome Sequencing Center for Infectious Disease"/>
            <person name="Wu L."/>
            <person name="Ma J."/>
        </authorList>
    </citation>
    <scope>NUCLEOTIDE SEQUENCE [LARGE SCALE GENOMIC DNA]</scope>
    <source>
        <strain evidence="11">CCTCC AB 2013263</strain>
    </source>
</reference>
<dbReference type="SUPFAM" id="SSF56317">
    <property type="entry name" value="Carbon-nitrogen hydrolase"/>
    <property type="match status" value="1"/>
</dbReference>
<evidence type="ECO:0000313" key="11">
    <source>
        <dbReference type="Proteomes" id="UP001595748"/>
    </source>
</evidence>
<evidence type="ECO:0000256" key="4">
    <source>
        <dbReference type="ARBA" id="ARBA00022692"/>
    </source>
</evidence>
<dbReference type="InterPro" id="IPR003010">
    <property type="entry name" value="C-N_Hydrolase"/>
</dbReference>
<name>A0ABV8A0S6_9DEIO</name>
<accession>A0ABV8A0S6</accession>
<dbReference type="NCBIfam" id="TIGR00546">
    <property type="entry name" value="lnt"/>
    <property type="match status" value="1"/>
</dbReference>
<keyword evidence="5 8" id="KW-1133">Transmembrane helix</keyword>
<feature type="domain" description="CN hydrolase" evidence="9">
    <location>
        <begin position="221"/>
        <end position="460"/>
    </location>
</feature>
<dbReference type="EC" id="2.3.1.269" evidence="8"/>
<dbReference type="PANTHER" id="PTHR38686:SF1">
    <property type="entry name" value="APOLIPOPROTEIN N-ACYLTRANSFERASE"/>
    <property type="match status" value="1"/>
</dbReference>
<protein>
    <recommendedName>
        <fullName evidence="8">Apolipoprotein N-acyltransferase</fullName>
        <shortName evidence="8">ALP N-acyltransferase</shortName>
        <ecNumber evidence="8">2.3.1.269</ecNumber>
    </recommendedName>
</protein>
<keyword evidence="3 8" id="KW-0808">Transferase</keyword>
<keyword evidence="2 8" id="KW-1003">Cell membrane</keyword>
<evidence type="ECO:0000256" key="8">
    <source>
        <dbReference type="HAMAP-Rule" id="MF_01148"/>
    </source>
</evidence>
<feature type="transmembrane region" description="Helical" evidence="8">
    <location>
        <begin position="62"/>
        <end position="81"/>
    </location>
</feature>
<dbReference type="HAMAP" id="MF_01148">
    <property type="entry name" value="Lnt"/>
    <property type="match status" value="1"/>
</dbReference>
<keyword evidence="6 8" id="KW-0472">Membrane</keyword>
<dbReference type="Pfam" id="PF00795">
    <property type="entry name" value="CN_hydrolase"/>
    <property type="match status" value="1"/>
</dbReference>
<evidence type="ECO:0000256" key="5">
    <source>
        <dbReference type="ARBA" id="ARBA00022989"/>
    </source>
</evidence>
<dbReference type="GO" id="GO:0016746">
    <property type="term" value="F:acyltransferase activity"/>
    <property type="evidence" value="ECO:0007669"/>
    <property type="project" value="UniProtKB-KW"/>
</dbReference>
<comment type="function">
    <text evidence="8">Catalyzes the phospholipid dependent N-acylation of the N-terminal cysteine of apolipoprotein, the last step in lipoprotein maturation.</text>
</comment>
<feature type="transmembrane region" description="Helical" evidence="8">
    <location>
        <begin position="93"/>
        <end position="116"/>
    </location>
</feature>
<evidence type="ECO:0000259" key="9">
    <source>
        <dbReference type="PROSITE" id="PS50263"/>
    </source>
</evidence>
<keyword evidence="11" id="KW-1185">Reference proteome</keyword>
<keyword evidence="4 8" id="KW-0812">Transmembrane</keyword>
<dbReference type="PROSITE" id="PS50263">
    <property type="entry name" value="CN_HYDROLASE"/>
    <property type="match status" value="1"/>
</dbReference>
<evidence type="ECO:0000256" key="2">
    <source>
        <dbReference type="ARBA" id="ARBA00022475"/>
    </source>
</evidence>
<dbReference type="InterPro" id="IPR004563">
    <property type="entry name" value="Apolipo_AcylTrfase"/>
</dbReference>
<dbReference type="EMBL" id="JBHRZF010000007">
    <property type="protein sequence ID" value="MFC3859293.1"/>
    <property type="molecule type" value="Genomic_DNA"/>
</dbReference>
<dbReference type="RefSeq" id="WP_380075460.1">
    <property type="nucleotide sequence ID" value="NZ_JBHRZF010000007.1"/>
</dbReference>
<evidence type="ECO:0000256" key="6">
    <source>
        <dbReference type="ARBA" id="ARBA00023136"/>
    </source>
</evidence>
<gene>
    <name evidence="8 10" type="primary">lnt</name>
    <name evidence="10" type="ORF">ACFOPQ_00710</name>
</gene>
<evidence type="ECO:0000313" key="10">
    <source>
        <dbReference type="EMBL" id="MFC3859293.1"/>
    </source>
</evidence>
<feature type="transmembrane region" description="Helical" evidence="8">
    <location>
        <begin position="20"/>
        <end position="50"/>
    </location>
</feature>
<comment type="subcellular location">
    <subcellularLocation>
        <location evidence="1 8">Cell membrane</location>
        <topology evidence="1 8">Multi-pass membrane protein</topology>
    </subcellularLocation>
</comment>
<evidence type="ECO:0000256" key="1">
    <source>
        <dbReference type="ARBA" id="ARBA00004651"/>
    </source>
</evidence>
<comment type="pathway">
    <text evidence="8">Protein modification; lipoprotein biosynthesis (N-acyl transfer).</text>
</comment>
<feature type="transmembrane region" description="Helical" evidence="8">
    <location>
        <begin position="169"/>
        <end position="190"/>
    </location>
</feature>
<evidence type="ECO:0000256" key="7">
    <source>
        <dbReference type="ARBA" id="ARBA00023315"/>
    </source>
</evidence>
<sequence>MLDVSPSVPRLPKARLPDALTSLLLGSLVALTLPPLPTGALSAVALAALLWHVARGRDTRQVTIRMFWGAAGLSAVHLWWLSAFLGHIFGTPVLGILALALFALEGSFYAIMANIAARLAGPRVLARVWMLAGGWVVLEALRFLGPFAFPWPTLGYSLLSTPMIQIADLGGVLLASVLVTATAAALVTFWRGAEKPLWVMAALWVAALAYGVTRTPAEGLTRQAIVERSTVDVFSKASEGKSAQDFFNEYTRPVKEMNRPAGVPIILPETALLDPQLLSQVPGPGVYGVGGGFTERANRATGWNGQQITAQSDKARPVPFGEYFPLQQELAPAWRIIESGLGFQLPPNLPPASSVRPLPIDGVNYGTYVCYDSVFPWVARQLTNKGANVLVNISNDGWYAGWGVEQHFMMGRVRAIENRRWVLRSVNEGIAGSIDDLGRPRRTLSRGEGALQVTFKELEGQTVYHRLGDLPALVAAGLMLAMGLAYRRND</sequence>
<comment type="catalytic activity">
    <reaction evidence="8">
        <text>N-terminal S-1,2-diacyl-sn-glyceryl-L-cysteinyl-[lipoprotein] + a glycerophospholipid = N-acyl-S-1,2-diacyl-sn-glyceryl-L-cysteinyl-[lipoprotein] + a 2-acyl-sn-glycero-3-phospholipid + H(+)</text>
        <dbReference type="Rhea" id="RHEA:48228"/>
        <dbReference type="Rhea" id="RHEA-COMP:14681"/>
        <dbReference type="Rhea" id="RHEA-COMP:14684"/>
        <dbReference type="ChEBI" id="CHEBI:15378"/>
        <dbReference type="ChEBI" id="CHEBI:136912"/>
        <dbReference type="ChEBI" id="CHEBI:140656"/>
        <dbReference type="ChEBI" id="CHEBI:140657"/>
        <dbReference type="ChEBI" id="CHEBI:140660"/>
        <dbReference type="EC" id="2.3.1.269"/>
    </reaction>
</comment>
<proteinExistence type="inferred from homology"/>
<evidence type="ECO:0000256" key="3">
    <source>
        <dbReference type="ARBA" id="ARBA00022679"/>
    </source>
</evidence>
<dbReference type="Pfam" id="PF20154">
    <property type="entry name" value="LNT_N"/>
    <property type="match status" value="1"/>
</dbReference>
<organism evidence="10 11">
    <name type="scientific">Deinococcus antarcticus</name>
    <dbReference type="NCBI Taxonomy" id="1298767"/>
    <lineage>
        <taxon>Bacteria</taxon>
        <taxon>Thermotogati</taxon>
        <taxon>Deinococcota</taxon>
        <taxon>Deinococci</taxon>
        <taxon>Deinococcales</taxon>
        <taxon>Deinococcaceae</taxon>
        <taxon>Deinococcus</taxon>
    </lineage>
</organism>
<dbReference type="InterPro" id="IPR036526">
    <property type="entry name" value="C-N_Hydrolase_sf"/>
</dbReference>
<keyword evidence="7 8" id="KW-0012">Acyltransferase</keyword>
<comment type="caution">
    <text evidence="10">The sequence shown here is derived from an EMBL/GenBank/DDBJ whole genome shotgun (WGS) entry which is preliminary data.</text>
</comment>
<feature type="transmembrane region" description="Helical" evidence="8">
    <location>
        <begin position="128"/>
        <end position="149"/>
    </location>
</feature>
<feature type="transmembrane region" description="Helical" evidence="8">
    <location>
        <begin position="197"/>
        <end position="213"/>
    </location>
</feature>
<dbReference type="InterPro" id="IPR045378">
    <property type="entry name" value="LNT_N"/>
</dbReference>
<dbReference type="Proteomes" id="UP001595748">
    <property type="component" value="Unassembled WGS sequence"/>
</dbReference>
<dbReference type="Gene3D" id="3.60.110.10">
    <property type="entry name" value="Carbon-nitrogen hydrolase"/>
    <property type="match status" value="1"/>
</dbReference>
<dbReference type="PANTHER" id="PTHR38686">
    <property type="entry name" value="APOLIPOPROTEIN N-ACYLTRANSFERASE"/>
    <property type="match status" value="1"/>
</dbReference>